<evidence type="ECO:0000313" key="1">
    <source>
        <dbReference type="EMBL" id="KAF9466794.1"/>
    </source>
</evidence>
<organism evidence="1 2">
    <name type="scientific">Collybia nuda</name>
    <dbReference type="NCBI Taxonomy" id="64659"/>
    <lineage>
        <taxon>Eukaryota</taxon>
        <taxon>Fungi</taxon>
        <taxon>Dikarya</taxon>
        <taxon>Basidiomycota</taxon>
        <taxon>Agaricomycotina</taxon>
        <taxon>Agaricomycetes</taxon>
        <taxon>Agaricomycetidae</taxon>
        <taxon>Agaricales</taxon>
        <taxon>Tricholomatineae</taxon>
        <taxon>Clitocybaceae</taxon>
        <taxon>Collybia</taxon>
    </lineage>
</organism>
<name>A0A9P6CNB4_9AGAR</name>
<gene>
    <name evidence="1" type="ORF">BDZ94DRAFT_1250795</name>
</gene>
<accession>A0A9P6CNB4</accession>
<comment type="caution">
    <text evidence="1">The sequence shown here is derived from an EMBL/GenBank/DDBJ whole genome shotgun (WGS) entry which is preliminary data.</text>
</comment>
<evidence type="ECO:0000313" key="2">
    <source>
        <dbReference type="Proteomes" id="UP000807353"/>
    </source>
</evidence>
<reference evidence="1" key="1">
    <citation type="submission" date="2020-11" db="EMBL/GenBank/DDBJ databases">
        <authorList>
            <consortium name="DOE Joint Genome Institute"/>
            <person name="Ahrendt S."/>
            <person name="Riley R."/>
            <person name="Andreopoulos W."/>
            <person name="Labutti K."/>
            <person name="Pangilinan J."/>
            <person name="Ruiz-Duenas F.J."/>
            <person name="Barrasa J.M."/>
            <person name="Sanchez-Garcia M."/>
            <person name="Camarero S."/>
            <person name="Miyauchi S."/>
            <person name="Serrano A."/>
            <person name="Linde D."/>
            <person name="Babiker R."/>
            <person name="Drula E."/>
            <person name="Ayuso-Fernandez I."/>
            <person name="Pacheco R."/>
            <person name="Padilla G."/>
            <person name="Ferreira P."/>
            <person name="Barriuso J."/>
            <person name="Kellner H."/>
            <person name="Castanera R."/>
            <person name="Alfaro M."/>
            <person name="Ramirez L."/>
            <person name="Pisabarro A.G."/>
            <person name="Kuo A."/>
            <person name="Tritt A."/>
            <person name="Lipzen A."/>
            <person name="He G."/>
            <person name="Yan M."/>
            <person name="Ng V."/>
            <person name="Cullen D."/>
            <person name="Martin F."/>
            <person name="Rosso M.-N."/>
            <person name="Henrissat B."/>
            <person name="Hibbett D."/>
            <person name="Martinez A.T."/>
            <person name="Grigoriev I.V."/>
        </authorList>
    </citation>
    <scope>NUCLEOTIDE SEQUENCE</scope>
    <source>
        <strain evidence="1">CBS 247.69</strain>
    </source>
</reference>
<keyword evidence="2" id="KW-1185">Reference proteome</keyword>
<dbReference type="EMBL" id="MU150240">
    <property type="protein sequence ID" value="KAF9466794.1"/>
    <property type="molecule type" value="Genomic_DNA"/>
</dbReference>
<proteinExistence type="predicted"/>
<dbReference type="AlphaFoldDB" id="A0A9P6CNB4"/>
<protein>
    <submittedName>
        <fullName evidence="1">Uncharacterized protein</fullName>
    </submittedName>
</protein>
<dbReference type="Proteomes" id="UP000807353">
    <property type="component" value="Unassembled WGS sequence"/>
</dbReference>
<sequence length="73" mass="8212">MMFLFGYLLQSLIGASILVVNHAPCRIPTADHQMVVDRRPGPGCGRTKSIFKLHIFRSLQNITYTEGSFTEKT</sequence>